<dbReference type="SUPFAM" id="SSF52113">
    <property type="entry name" value="BRCT domain"/>
    <property type="match status" value="1"/>
</dbReference>
<comment type="subcellular location">
    <subcellularLocation>
        <location evidence="1">Nucleus</location>
    </subcellularLocation>
</comment>
<evidence type="ECO:0000313" key="11">
    <source>
        <dbReference type="WBParaSite" id="PDA_v2.g7841.t1"/>
    </source>
</evidence>
<dbReference type="InterPro" id="IPR001357">
    <property type="entry name" value="BRCT_dom"/>
</dbReference>
<evidence type="ECO:0000256" key="5">
    <source>
        <dbReference type="ARBA" id="ARBA00023163"/>
    </source>
</evidence>
<feature type="region of interest" description="Disordered" evidence="7">
    <location>
        <begin position="200"/>
        <end position="242"/>
    </location>
</feature>
<dbReference type="WBParaSite" id="PDA_v2.g7841.t1">
    <property type="protein sequence ID" value="PDA_v2.g7841.t1"/>
    <property type="gene ID" value="PDA_v2.g7841"/>
</dbReference>
<dbReference type="PROSITE" id="PS50172">
    <property type="entry name" value="BRCT"/>
    <property type="match status" value="1"/>
</dbReference>
<dbReference type="Gene3D" id="3.40.50.10190">
    <property type="entry name" value="BRCT domain"/>
    <property type="match status" value="1"/>
</dbReference>
<accession>A0A914R0B9</accession>
<dbReference type="PROSITE" id="PS51042">
    <property type="entry name" value="CUT"/>
    <property type="match status" value="1"/>
</dbReference>
<dbReference type="GO" id="GO:0000978">
    <property type="term" value="F:RNA polymerase II cis-regulatory region sequence-specific DNA binding"/>
    <property type="evidence" value="ECO:0007669"/>
    <property type="project" value="TreeGrafter"/>
</dbReference>
<dbReference type="InterPro" id="IPR036420">
    <property type="entry name" value="BRCT_dom_sf"/>
</dbReference>
<dbReference type="SUPFAM" id="SSF47413">
    <property type="entry name" value="lambda repressor-like DNA-binding domains"/>
    <property type="match status" value="1"/>
</dbReference>
<dbReference type="PANTHER" id="PTHR14057:SF47">
    <property type="entry name" value="HOMEOBOX PROTEIN ONECUT"/>
    <property type="match status" value="1"/>
</dbReference>
<evidence type="ECO:0000313" key="10">
    <source>
        <dbReference type="Proteomes" id="UP000887578"/>
    </source>
</evidence>
<sequence>MASKDDASKEQLFNHFQSDNKDQYTNFNLNANFKRPILIPVQSYSKSNNDKNYDSVVTDTHKGKLESQTWNKSSDLCLNSLKLYDETDKPQNCWKTDEPSKTDCNKSTISLHISAHENSIEAAAALCDGWKGKKLNANTKQIFNAASTFVFENPFEFPRQQNDKIFGPEVCRFKASQELDNPGIKIRKVKKQRRRIVGMLTDSEEETDDDSDSSTKVLASSGRKLVPPPTFQSESQSDRDVIESSDELSSSIIADPIMDLDITIYEEELHEYLEYCRLYYYGVTEDQKRVYRRLANCTGCASASSIDSATHIIVPPGEYSTNQIKLLKNAAENGKKVVQCEWLIECVQRQDNIDTQAYIYPGLGGNDDPDEIDTKNLILKINNELRAMKQQYKITQTMFATKILGRTQGHLSAMLKNETPPRWNKLNESGKETYMRMYLWLKKSQVERINEIIN</sequence>
<evidence type="ECO:0000259" key="9">
    <source>
        <dbReference type="PROSITE" id="PS51042"/>
    </source>
</evidence>
<evidence type="ECO:0000256" key="6">
    <source>
        <dbReference type="ARBA" id="ARBA00023242"/>
    </source>
</evidence>
<evidence type="ECO:0000256" key="3">
    <source>
        <dbReference type="ARBA" id="ARBA00023125"/>
    </source>
</evidence>
<dbReference type="GO" id="GO:0005634">
    <property type="term" value="C:nucleus"/>
    <property type="evidence" value="ECO:0007669"/>
    <property type="project" value="UniProtKB-SubCell"/>
</dbReference>
<keyword evidence="5" id="KW-0804">Transcription</keyword>
<dbReference type="Gene3D" id="1.10.260.40">
    <property type="entry name" value="lambda repressor-like DNA-binding domains"/>
    <property type="match status" value="1"/>
</dbReference>
<dbReference type="InterPro" id="IPR051649">
    <property type="entry name" value="CUT_Homeobox"/>
</dbReference>
<dbReference type="InterPro" id="IPR010982">
    <property type="entry name" value="Lambda_DNA-bd_dom_sf"/>
</dbReference>
<dbReference type="AlphaFoldDB" id="A0A914R0B9"/>
<keyword evidence="10" id="KW-1185">Reference proteome</keyword>
<dbReference type="GO" id="GO:0000981">
    <property type="term" value="F:DNA-binding transcription factor activity, RNA polymerase II-specific"/>
    <property type="evidence" value="ECO:0007669"/>
    <property type="project" value="TreeGrafter"/>
</dbReference>
<keyword evidence="4" id="KW-0371">Homeobox</keyword>
<dbReference type="SMART" id="SM01109">
    <property type="entry name" value="CUT"/>
    <property type="match status" value="1"/>
</dbReference>
<dbReference type="InterPro" id="IPR003350">
    <property type="entry name" value="CUT_dom"/>
</dbReference>
<evidence type="ECO:0000256" key="2">
    <source>
        <dbReference type="ARBA" id="ARBA00023015"/>
    </source>
</evidence>
<feature type="domain" description="CUT" evidence="9">
    <location>
        <begin position="367"/>
        <end position="454"/>
    </location>
</feature>
<keyword evidence="2" id="KW-0805">Transcription regulation</keyword>
<dbReference type="Proteomes" id="UP000887578">
    <property type="component" value="Unplaced"/>
</dbReference>
<protein>
    <submittedName>
        <fullName evidence="11">BRCT domain-containing protein</fullName>
    </submittedName>
</protein>
<keyword evidence="6" id="KW-0539">Nucleus</keyword>
<feature type="domain" description="BRCT" evidence="8">
    <location>
        <begin position="268"/>
        <end position="360"/>
    </location>
</feature>
<feature type="compositionally biased region" description="Acidic residues" evidence="7">
    <location>
        <begin position="202"/>
        <end position="212"/>
    </location>
</feature>
<dbReference type="PANTHER" id="PTHR14057">
    <property type="entry name" value="TRANSCRIPTION FACTOR ONECUT"/>
    <property type="match status" value="1"/>
</dbReference>
<keyword evidence="3" id="KW-0238">DNA-binding</keyword>
<reference evidence="11" key="1">
    <citation type="submission" date="2022-11" db="UniProtKB">
        <authorList>
            <consortium name="WormBaseParasite"/>
        </authorList>
    </citation>
    <scope>IDENTIFICATION</scope>
</reference>
<dbReference type="Pfam" id="PF02376">
    <property type="entry name" value="CUT"/>
    <property type="match status" value="1"/>
</dbReference>
<organism evidence="10 11">
    <name type="scientific">Panagrolaimus davidi</name>
    <dbReference type="NCBI Taxonomy" id="227884"/>
    <lineage>
        <taxon>Eukaryota</taxon>
        <taxon>Metazoa</taxon>
        <taxon>Ecdysozoa</taxon>
        <taxon>Nematoda</taxon>
        <taxon>Chromadorea</taxon>
        <taxon>Rhabditida</taxon>
        <taxon>Tylenchina</taxon>
        <taxon>Panagrolaimomorpha</taxon>
        <taxon>Panagrolaimoidea</taxon>
        <taxon>Panagrolaimidae</taxon>
        <taxon>Panagrolaimus</taxon>
    </lineage>
</organism>
<name>A0A914R0B9_9BILA</name>
<evidence type="ECO:0000256" key="1">
    <source>
        <dbReference type="ARBA" id="ARBA00004123"/>
    </source>
</evidence>
<evidence type="ECO:0000256" key="4">
    <source>
        <dbReference type="ARBA" id="ARBA00023155"/>
    </source>
</evidence>
<evidence type="ECO:0000256" key="7">
    <source>
        <dbReference type="SAM" id="MobiDB-lite"/>
    </source>
</evidence>
<evidence type="ECO:0000259" key="8">
    <source>
        <dbReference type="PROSITE" id="PS50172"/>
    </source>
</evidence>
<proteinExistence type="predicted"/>